<dbReference type="Proteomes" id="UP000326912">
    <property type="component" value="Unassembled WGS sequence"/>
</dbReference>
<accession>A0A5J4KS34</accession>
<keyword evidence="1" id="KW-1133">Transmembrane helix</keyword>
<keyword evidence="3" id="KW-1185">Reference proteome</keyword>
<keyword evidence="1" id="KW-0472">Membrane</keyword>
<sequence>MIAHPIEGLRWWLVHPGRLEFLLWLLGTMLLLCVTVLFTVLLLSNLGYLTFH</sequence>
<dbReference type="EMBL" id="BKZW01000001">
    <property type="protein sequence ID" value="GER89281.1"/>
    <property type="molecule type" value="Genomic_DNA"/>
</dbReference>
<feature type="transmembrane region" description="Helical" evidence="1">
    <location>
        <begin position="21"/>
        <end position="43"/>
    </location>
</feature>
<evidence type="ECO:0000313" key="2">
    <source>
        <dbReference type="EMBL" id="GER89281.1"/>
    </source>
</evidence>
<proteinExistence type="predicted"/>
<evidence type="ECO:0000256" key="1">
    <source>
        <dbReference type="SAM" id="Phobius"/>
    </source>
</evidence>
<organism evidence="2 3">
    <name type="scientific">Dictyobacter vulcani</name>
    <dbReference type="NCBI Taxonomy" id="2607529"/>
    <lineage>
        <taxon>Bacteria</taxon>
        <taxon>Bacillati</taxon>
        <taxon>Chloroflexota</taxon>
        <taxon>Ktedonobacteria</taxon>
        <taxon>Ktedonobacterales</taxon>
        <taxon>Dictyobacteraceae</taxon>
        <taxon>Dictyobacter</taxon>
    </lineage>
</organism>
<dbReference type="RefSeq" id="WP_162005308.1">
    <property type="nucleotide sequence ID" value="NZ_BKZW01000001.1"/>
</dbReference>
<gene>
    <name evidence="2" type="ORF">KDW_34430</name>
</gene>
<dbReference type="AlphaFoldDB" id="A0A5J4KS34"/>
<name>A0A5J4KS34_9CHLR</name>
<reference evidence="2 3" key="1">
    <citation type="submission" date="2019-10" db="EMBL/GenBank/DDBJ databases">
        <title>Dictyobacter vulcani sp. nov., within the class Ktedonobacteria, isolated from soil of volcanic Mt. Zao.</title>
        <authorList>
            <person name="Zheng Y."/>
            <person name="Wang C.M."/>
            <person name="Sakai Y."/>
            <person name="Abe K."/>
            <person name="Yokota A."/>
            <person name="Yabe S."/>
        </authorList>
    </citation>
    <scope>NUCLEOTIDE SEQUENCE [LARGE SCALE GENOMIC DNA]</scope>
    <source>
        <strain evidence="2 3">W12</strain>
    </source>
</reference>
<evidence type="ECO:0000313" key="3">
    <source>
        <dbReference type="Proteomes" id="UP000326912"/>
    </source>
</evidence>
<comment type="caution">
    <text evidence="2">The sequence shown here is derived from an EMBL/GenBank/DDBJ whole genome shotgun (WGS) entry which is preliminary data.</text>
</comment>
<protein>
    <submittedName>
        <fullName evidence="2">Uncharacterized protein</fullName>
    </submittedName>
</protein>
<keyword evidence="1" id="KW-0812">Transmembrane</keyword>